<proteinExistence type="predicted"/>
<organism evidence="1 2">
    <name type="scientific">Halopseudomonas xinjiangensis</name>
    <dbReference type="NCBI Taxonomy" id="487184"/>
    <lineage>
        <taxon>Bacteria</taxon>
        <taxon>Pseudomonadati</taxon>
        <taxon>Pseudomonadota</taxon>
        <taxon>Gammaproteobacteria</taxon>
        <taxon>Pseudomonadales</taxon>
        <taxon>Pseudomonadaceae</taxon>
        <taxon>Halopseudomonas</taxon>
    </lineage>
</organism>
<gene>
    <name evidence="1" type="ORF">SAMN05216421_2428</name>
</gene>
<dbReference type="OrthoDB" id="7031035at2"/>
<dbReference type="Proteomes" id="UP000243207">
    <property type="component" value="Chromosome I"/>
</dbReference>
<name>A0A1H1VZX7_9GAMM</name>
<sequence length="153" mass="15777">MPRFFSSPAARRQLGVSLLEVLIAVLVLAAGVLGAAQLQLAALRYNAGAAHATQASFIAYDMLDRLRANADDIEDYAGLSVSGCSDPQPATELGAQDRRDFAAAVGCQLPKGAGSIVVAGNQATVTVGWSEARIAPDEPDTQLVISTRLGAGP</sequence>
<dbReference type="NCBIfam" id="TIGR02523">
    <property type="entry name" value="type_IV_pilV"/>
    <property type="match status" value="1"/>
</dbReference>
<evidence type="ECO:0000313" key="1">
    <source>
        <dbReference type="EMBL" id="SDS89796.1"/>
    </source>
</evidence>
<dbReference type="InterPro" id="IPR013362">
    <property type="entry name" value="Pilus_4_PilV"/>
</dbReference>
<protein>
    <submittedName>
        <fullName evidence="1">Type IV pilus assembly protein PilV</fullName>
    </submittedName>
</protein>
<dbReference type="RefSeq" id="WP_093395085.1">
    <property type="nucleotide sequence ID" value="NZ_LT629736.1"/>
</dbReference>
<dbReference type="InterPro" id="IPR012902">
    <property type="entry name" value="N_methyl_site"/>
</dbReference>
<evidence type="ECO:0000313" key="2">
    <source>
        <dbReference type="Proteomes" id="UP000243207"/>
    </source>
</evidence>
<reference evidence="2" key="1">
    <citation type="submission" date="2016-10" db="EMBL/GenBank/DDBJ databases">
        <authorList>
            <person name="Varghese N."/>
            <person name="Submissions S."/>
        </authorList>
    </citation>
    <scope>NUCLEOTIDE SEQUENCE [LARGE SCALE GENOMIC DNA]</scope>
    <source>
        <strain evidence="2">NRRL B-51270</strain>
    </source>
</reference>
<dbReference type="Pfam" id="PF07963">
    <property type="entry name" value="N_methyl"/>
    <property type="match status" value="1"/>
</dbReference>
<dbReference type="EMBL" id="LT629736">
    <property type="protein sequence ID" value="SDS89796.1"/>
    <property type="molecule type" value="Genomic_DNA"/>
</dbReference>
<keyword evidence="2" id="KW-1185">Reference proteome</keyword>
<dbReference type="AlphaFoldDB" id="A0A1H1VZX7"/>
<dbReference type="STRING" id="487184.SAMN05216421_2428"/>
<accession>A0A1H1VZX7</accession>